<feature type="domain" description="ABC transmembrane type-1" evidence="8">
    <location>
        <begin position="93"/>
        <end position="282"/>
    </location>
</feature>
<accession>A0A939QL95</accession>
<feature type="transmembrane region" description="Helical" evidence="7">
    <location>
        <begin position="29"/>
        <end position="51"/>
    </location>
</feature>
<keyword evidence="5 7" id="KW-1133">Transmembrane helix</keyword>
<organism evidence="9 10">
    <name type="scientific">Microbacterium stercoris</name>
    <dbReference type="NCBI Taxonomy" id="2820289"/>
    <lineage>
        <taxon>Bacteria</taxon>
        <taxon>Bacillati</taxon>
        <taxon>Actinomycetota</taxon>
        <taxon>Actinomycetes</taxon>
        <taxon>Micrococcales</taxon>
        <taxon>Microbacteriaceae</taxon>
        <taxon>Microbacterium</taxon>
    </lineage>
</organism>
<keyword evidence="4 7" id="KW-0812">Transmembrane</keyword>
<dbReference type="EMBL" id="JAGFOA010000003">
    <property type="protein sequence ID" value="MBO3663762.1"/>
    <property type="molecule type" value="Genomic_DNA"/>
</dbReference>
<evidence type="ECO:0000256" key="7">
    <source>
        <dbReference type="RuleBase" id="RU363032"/>
    </source>
</evidence>
<feature type="transmembrane region" description="Helical" evidence="7">
    <location>
        <begin position="128"/>
        <end position="149"/>
    </location>
</feature>
<dbReference type="CDD" id="cd06261">
    <property type="entry name" value="TM_PBP2"/>
    <property type="match status" value="1"/>
</dbReference>
<comment type="similarity">
    <text evidence="7">Belongs to the binding-protein-dependent transport system permease family.</text>
</comment>
<sequence length="297" mass="33318">MTTTRALITPGGTAPAPGPRTLKRRTVTIIQAAFLIAIALVSLIPVLAIFIGTFQDGNEVIRNGISFSIDFSELSFDNYVMLFTDSGNYFRWFFNTFVLTIVQVVGTLIISAFVAYGFAMYEFRGKSLGFILVIILMTIPFEMLMLPLYVQVNDLQAADQYWIVVLPFLAQAVTIFFFRQYFLGVPKEILEAGRMDGLTEFGIFFRLIIPITKPAFAAMAILNGMTIWNNFLWPLLVLRSPEKFLLPIGLNTLLTPYGNNYELLIIGSFFSLIPILILFLAFQRFFVEGMTAGAVKG</sequence>
<dbReference type="PROSITE" id="PS50928">
    <property type="entry name" value="ABC_TM1"/>
    <property type="match status" value="1"/>
</dbReference>
<evidence type="ECO:0000313" key="9">
    <source>
        <dbReference type="EMBL" id="MBO3663762.1"/>
    </source>
</evidence>
<evidence type="ECO:0000256" key="6">
    <source>
        <dbReference type="ARBA" id="ARBA00023136"/>
    </source>
</evidence>
<dbReference type="GO" id="GO:0055085">
    <property type="term" value="P:transmembrane transport"/>
    <property type="evidence" value="ECO:0007669"/>
    <property type="project" value="InterPro"/>
</dbReference>
<feature type="transmembrane region" description="Helical" evidence="7">
    <location>
        <begin position="203"/>
        <end position="228"/>
    </location>
</feature>
<evidence type="ECO:0000256" key="2">
    <source>
        <dbReference type="ARBA" id="ARBA00022448"/>
    </source>
</evidence>
<dbReference type="Proteomes" id="UP000680132">
    <property type="component" value="Unassembled WGS sequence"/>
</dbReference>
<dbReference type="InterPro" id="IPR035906">
    <property type="entry name" value="MetI-like_sf"/>
</dbReference>
<reference evidence="9" key="1">
    <citation type="submission" date="2021-03" db="EMBL/GenBank/DDBJ databases">
        <title>Microbacterium sp. nov., a novel actinobacterium isolated from cow dung.</title>
        <authorList>
            <person name="Zhang L."/>
        </authorList>
    </citation>
    <scope>NUCLEOTIDE SEQUENCE</scope>
    <source>
        <strain evidence="9">NEAU-LLB</strain>
    </source>
</reference>
<evidence type="ECO:0000256" key="4">
    <source>
        <dbReference type="ARBA" id="ARBA00022692"/>
    </source>
</evidence>
<feature type="transmembrane region" description="Helical" evidence="7">
    <location>
        <begin position="161"/>
        <end position="182"/>
    </location>
</feature>
<dbReference type="Gene3D" id="1.10.3720.10">
    <property type="entry name" value="MetI-like"/>
    <property type="match status" value="1"/>
</dbReference>
<dbReference type="AlphaFoldDB" id="A0A939QL95"/>
<keyword evidence="10" id="KW-1185">Reference proteome</keyword>
<feature type="transmembrane region" description="Helical" evidence="7">
    <location>
        <begin position="263"/>
        <end position="282"/>
    </location>
</feature>
<dbReference type="InterPro" id="IPR000515">
    <property type="entry name" value="MetI-like"/>
</dbReference>
<dbReference type="RefSeq" id="WP_208503170.1">
    <property type="nucleotide sequence ID" value="NZ_JAGFOA010000003.1"/>
</dbReference>
<dbReference type="PANTHER" id="PTHR43744:SF2">
    <property type="entry name" value="ARABINOOLIGOSACCHARIDES TRANSPORT SYSTEM PERMEASE PROTEIN ARAQ"/>
    <property type="match status" value="1"/>
</dbReference>
<feature type="transmembrane region" description="Helical" evidence="7">
    <location>
        <begin position="92"/>
        <end position="116"/>
    </location>
</feature>
<keyword evidence="2 7" id="KW-0813">Transport</keyword>
<keyword evidence="6 7" id="KW-0472">Membrane</keyword>
<dbReference type="SUPFAM" id="SSF161098">
    <property type="entry name" value="MetI-like"/>
    <property type="match status" value="1"/>
</dbReference>
<evidence type="ECO:0000256" key="1">
    <source>
        <dbReference type="ARBA" id="ARBA00004651"/>
    </source>
</evidence>
<dbReference type="PANTHER" id="PTHR43744">
    <property type="entry name" value="ABC TRANSPORTER PERMEASE PROTEIN MG189-RELATED-RELATED"/>
    <property type="match status" value="1"/>
</dbReference>
<dbReference type="Pfam" id="PF00528">
    <property type="entry name" value="BPD_transp_1"/>
    <property type="match status" value="1"/>
</dbReference>
<name>A0A939QL95_9MICO</name>
<evidence type="ECO:0000256" key="5">
    <source>
        <dbReference type="ARBA" id="ARBA00022989"/>
    </source>
</evidence>
<gene>
    <name evidence="9" type="ORF">J5V96_09570</name>
</gene>
<proteinExistence type="inferred from homology"/>
<protein>
    <submittedName>
        <fullName evidence="9">Carbohydrate ABC transporter permease</fullName>
    </submittedName>
</protein>
<comment type="caution">
    <text evidence="9">The sequence shown here is derived from an EMBL/GenBank/DDBJ whole genome shotgun (WGS) entry which is preliminary data.</text>
</comment>
<comment type="subcellular location">
    <subcellularLocation>
        <location evidence="1 7">Cell membrane</location>
        <topology evidence="1 7">Multi-pass membrane protein</topology>
    </subcellularLocation>
</comment>
<keyword evidence="3" id="KW-1003">Cell membrane</keyword>
<evidence type="ECO:0000259" key="8">
    <source>
        <dbReference type="PROSITE" id="PS50928"/>
    </source>
</evidence>
<evidence type="ECO:0000313" key="10">
    <source>
        <dbReference type="Proteomes" id="UP000680132"/>
    </source>
</evidence>
<dbReference type="GO" id="GO:0005886">
    <property type="term" value="C:plasma membrane"/>
    <property type="evidence" value="ECO:0007669"/>
    <property type="project" value="UniProtKB-SubCell"/>
</dbReference>
<evidence type="ECO:0000256" key="3">
    <source>
        <dbReference type="ARBA" id="ARBA00022475"/>
    </source>
</evidence>